<keyword evidence="2" id="KW-1185">Reference proteome</keyword>
<reference evidence="1 2" key="1">
    <citation type="submission" date="2024-01" db="EMBL/GenBank/DDBJ databases">
        <title>The genomes of 5 underutilized Papilionoideae crops provide insights into root nodulation and disease resistanc.</title>
        <authorList>
            <person name="Yuan L."/>
        </authorList>
    </citation>
    <scope>NUCLEOTIDE SEQUENCE [LARGE SCALE GENOMIC DNA]</scope>
    <source>
        <strain evidence="1">ZHUSHIDOU_FW_LH</strain>
        <tissue evidence="1">Leaf</tissue>
    </source>
</reference>
<evidence type="ECO:0000313" key="2">
    <source>
        <dbReference type="Proteomes" id="UP001372338"/>
    </source>
</evidence>
<dbReference type="AlphaFoldDB" id="A0AAN9IM68"/>
<accession>A0AAN9IM68</accession>
<name>A0AAN9IM68_CROPI</name>
<gene>
    <name evidence="1" type="ORF">RIF29_11483</name>
</gene>
<evidence type="ECO:0000313" key="1">
    <source>
        <dbReference type="EMBL" id="KAK7282584.1"/>
    </source>
</evidence>
<organism evidence="1 2">
    <name type="scientific">Crotalaria pallida</name>
    <name type="common">Smooth rattlebox</name>
    <name type="synonym">Crotalaria striata</name>
    <dbReference type="NCBI Taxonomy" id="3830"/>
    <lineage>
        <taxon>Eukaryota</taxon>
        <taxon>Viridiplantae</taxon>
        <taxon>Streptophyta</taxon>
        <taxon>Embryophyta</taxon>
        <taxon>Tracheophyta</taxon>
        <taxon>Spermatophyta</taxon>
        <taxon>Magnoliopsida</taxon>
        <taxon>eudicotyledons</taxon>
        <taxon>Gunneridae</taxon>
        <taxon>Pentapetalae</taxon>
        <taxon>rosids</taxon>
        <taxon>fabids</taxon>
        <taxon>Fabales</taxon>
        <taxon>Fabaceae</taxon>
        <taxon>Papilionoideae</taxon>
        <taxon>50 kb inversion clade</taxon>
        <taxon>genistoids sensu lato</taxon>
        <taxon>core genistoids</taxon>
        <taxon>Crotalarieae</taxon>
        <taxon>Crotalaria</taxon>
    </lineage>
</organism>
<dbReference type="EMBL" id="JAYWIO010000002">
    <property type="protein sequence ID" value="KAK7282584.1"/>
    <property type="molecule type" value="Genomic_DNA"/>
</dbReference>
<protein>
    <submittedName>
        <fullName evidence="1">Uncharacterized protein</fullName>
    </submittedName>
</protein>
<dbReference type="Proteomes" id="UP001372338">
    <property type="component" value="Unassembled WGS sequence"/>
</dbReference>
<sequence>MVRCHGRHAAAPLSSPPPNTIAQDLAFVVRMVVGAGTVRQRDWVGRIATRKSHMKKAEKETDEVVVAAVVVGGGKPIQASRSEAEGRGHKGGDDMKGCRLSMASAIHGDGSATMAIHGGAMAIHHRRQSLGRWGFGFAVLLTVEEENQVGEGRLLYR</sequence>
<proteinExistence type="predicted"/>
<comment type="caution">
    <text evidence="1">The sequence shown here is derived from an EMBL/GenBank/DDBJ whole genome shotgun (WGS) entry which is preliminary data.</text>
</comment>